<evidence type="ECO:0008006" key="6">
    <source>
        <dbReference type="Google" id="ProtNLM"/>
    </source>
</evidence>
<accession>A0A5N5J403</accession>
<name>A0A5N5J403_9ROSI</name>
<comment type="similarity">
    <text evidence="1">Belongs to the bacterial ribosomal protein bL21 family.</text>
</comment>
<evidence type="ECO:0000256" key="1">
    <source>
        <dbReference type="ARBA" id="ARBA00008563"/>
    </source>
</evidence>
<evidence type="ECO:0000256" key="2">
    <source>
        <dbReference type="ARBA" id="ARBA00022980"/>
    </source>
</evidence>
<proteinExistence type="inferred from homology"/>
<dbReference type="GO" id="GO:1990904">
    <property type="term" value="C:ribonucleoprotein complex"/>
    <property type="evidence" value="ECO:0007669"/>
    <property type="project" value="UniProtKB-KW"/>
</dbReference>
<comment type="caution">
    <text evidence="4">The sequence shown here is derived from an EMBL/GenBank/DDBJ whole genome shotgun (WGS) entry which is preliminary data.</text>
</comment>
<dbReference type="SUPFAM" id="SSF141091">
    <property type="entry name" value="L21p-like"/>
    <property type="match status" value="1"/>
</dbReference>
<dbReference type="GO" id="GO:0005737">
    <property type="term" value="C:cytoplasm"/>
    <property type="evidence" value="ECO:0007669"/>
    <property type="project" value="UniProtKB-ARBA"/>
</dbReference>
<sequence length="260" mass="28752">MAASSSTALVALCSSLTTQCKISKSQNPPFSKTLSLSKPNFGSFSNTTKKLSSPLVFSKRPPFFARPKVSESEATVIEAETEVSVSEAISEPSATQIVEVTKEEPPKREEIFAVVMVGSRQYIVIPGRWLYVQRLKGASVNDKDNLYWITACLSYLGLSHDWISWISGHAKNQKALSVIVLNKVLLVGTRTSAYIGKPVVTNASVHAVVEEQGLDAKKIVFKYKRKKNYRRNIGHRQPNTRIRITGITGFQDYPVSTLDS</sequence>
<dbReference type="GO" id="GO:0006412">
    <property type="term" value="P:translation"/>
    <property type="evidence" value="ECO:0007669"/>
    <property type="project" value="InterPro"/>
</dbReference>
<dbReference type="EMBL" id="VDCV01000019">
    <property type="protein sequence ID" value="KAB5512604.1"/>
    <property type="molecule type" value="Genomic_DNA"/>
</dbReference>
<evidence type="ECO:0000313" key="5">
    <source>
        <dbReference type="Proteomes" id="UP000326939"/>
    </source>
</evidence>
<dbReference type="GO" id="GO:0003723">
    <property type="term" value="F:RNA binding"/>
    <property type="evidence" value="ECO:0007669"/>
    <property type="project" value="InterPro"/>
</dbReference>
<organism evidence="4 5">
    <name type="scientific">Salix brachista</name>
    <dbReference type="NCBI Taxonomy" id="2182728"/>
    <lineage>
        <taxon>Eukaryota</taxon>
        <taxon>Viridiplantae</taxon>
        <taxon>Streptophyta</taxon>
        <taxon>Embryophyta</taxon>
        <taxon>Tracheophyta</taxon>
        <taxon>Spermatophyta</taxon>
        <taxon>Magnoliopsida</taxon>
        <taxon>eudicotyledons</taxon>
        <taxon>Gunneridae</taxon>
        <taxon>Pentapetalae</taxon>
        <taxon>rosids</taxon>
        <taxon>fabids</taxon>
        <taxon>Malpighiales</taxon>
        <taxon>Salicaceae</taxon>
        <taxon>Saliceae</taxon>
        <taxon>Salix</taxon>
    </lineage>
</organism>
<gene>
    <name evidence="4" type="ORF">DKX38_029632</name>
</gene>
<protein>
    <recommendedName>
        <fullName evidence="6">50S ribosomal protein L21, chloroplastic</fullName>
    </recommendedName>
</protein>
<evidence type="ECO:0000313" key="4">
    <source>
        <dbReference type="EMBL" id="KAB5512604.1"/>
    </source>
</evidence>
<keyword evidence="5" id="KW-1185">Reference proteome</keyword>
<dbReference type="Proteomes" id="UP000326939">
    <property type="component" value="Chromosome 19"/>
</dbReference>
<dbReference type="GO" id="GO:0005840">
    <property type="term" value="C:ribosome"/>
    <property type="evidence" value="ECO:0007669"/>
    <property type="project" value="UniProtKB-KW"/>
</dbReference>
<dbReference type="NCBIfam" id="TIGR00061">
    <property type="entry name" value="L21"/>
    <property type="match status" value="1"/>
</dbReference>
<dbReference type="PANTHER" id="PTHR21349:SF8">
    <property type="entry name" value="LARGE RIBOSOMAL SUBUNIT PROTEIN BL21C"/>
    <property type="match status" value="1"/>
</dbReference>
<dbReference type="AlphaFoldDB" id="A0A5N5J403"/>
<dbReference type="InterPro" id="IPR036164">
    <property type="entry name" value="bL21-like_sf"/>
</dbReference>
<dbReference type="GO" id="GO:0003735">
    <property type="term" value="F:structural constituent of ribosome"/>
    <property type="evidence" value="ECO:0007669"/>
    <property type="project" value="InterPro"/>
</dbReference>
<dbReference type="HAMAP" id="MF_01363">
    <property type="entry name" value="Ribosomal_bL21"/>
    <property type="match status" value="1"/>
</dbReference>
<keyword evidence="3" id="KW-0687">Ribonucleoprotein</keyword>
<reference evidence="5" key="1">
    <citation type="journal article" date="2019" name="Gigascience">
        <title>De novo genome assembly of the endangered Acer yangbiense, a plant species with extremely small populations endemic to Yunnan Province, China.</title>
        <authorList>
            <person name="Yang J."/>
            <person name="Wariss H.M."/>
            <person name="Tao L."/>
            <person name="Zhang R."/>
            <person name="Yun Q."/>
            <person name="Hollingsworth P."/>
            <person name="Dao Z."/>
            <person name="Luo G."/>
            <person name="Guo H."/>
            <person name="Ma Y."/>
            <person name="Sun W."/>
        </authorList>
    </citation>
    <scope>NUCLEOTIDE SEQUENCE [LARGE SCALE GENOMIC DNA]</scope>
    <source>
        <strain evidence="5">cv. br00</strain>
    </source>
</reference>
<dbReference type="PANTHER" id="PTHR21349">
    <property type="entry name" value="50S RIBOSOMAL PROTEIN L21"/>
    <property type="match status" value="1"/>
</dbReference>
<dbReference type="InterPro" id="IPR028909">
    <property type="entry name" value="bL21-like"/>
</dbReference>
<dbReference type="InterPro" id="IPR001787">
    <property type="entry name" value="Ribosomal_bL21"/>
</dbReference>
<keyword evidence="2" id="KW-0689">Ribosomal protein</keyword>
<dbReference type="Pfam" id="PF00829">
    <property type="entry name" value="Ribosomal_L21p"/>
    <property type="match status" value="1"/>
</dbReference>
<evidence type="ECO:0000256" key="3">
    <source>
        <dbReference type="ARBA" id="ARBA00023274"/>
    </source>
</evidence>